<sequence>MNRFNPVMIVAAISMMTLIGCNKGDEPTAQTPPAGSSISDTTATPTATASPDAAATPSATTSPGAAASPAKTTEFQGLQSVVTNTKTAVEAGDFTKAKGEFDKFEDFWSKVEDGVKTKSPTTYKEIEDKSDEIKAGLKTSVPNKQKLSTALGVLNKDVTSVAKP</sequence>
<feature type="compositionally biased region" description="Polar residues" evidence="1">
    <location>
        <begin position="28"/>
        <end position="38"/>
    </location>
</feature>
<organism evidence="2 3">
    <name type="scientific">Nostoc punctiforme NIES-2108</name>
    <dbReference type="NCBI Taxonomy" id="1356359"/>
    <lineage>
        <taxon>Bacteria</taxon>
        <taxon>Bacillati</taxon>
        <taxon>Cyanobacteriota</taxon>
        <taxon>Cyanophyceae</taxon>
        <taxon>Nostocales</taxon>
        <taxon>Nostocaceae</taxon>
        <taxon>Nostoc</taxon>
    </lineage>
</organism>
<dbReference type="EMBL" id="LXQE01000045">
    <property type="protein sequence ID" value="RCJ40939.1"/>
    <property type="molecule type" value="Genomic_DNA"/>
</dbReference>
<protein>
    <recommendedName>
        <fullName evidence="4">DUF4363 domain-containing protein</fullName>
    </recommendedName>
</protein>
<name>A0A367RY96_NOSPU</name>
<feature type="compositionally biased region" description="Low complexity" evidence="1">
    <location>
        <begin position="39"/>
        <end position="71"/>
    </location>
</feature>
<comment type="caution">
    <text evidence="2">The sequence shown here is derived from an EMBL/GenBank/DDBJ whole genome shotgun (WGS) entry which is preliminary data.</text>
</comment>
<gene>
    <name evidence="2" type="ORF">A6769_39275</name>
</gene>
<feature type="region of interest" description="Disordered" evidence="1">
    <location>
        <begin position="24"/>
        <end position="71"/>
    </location>
</feature>
<evidence type="ECO:0000313" key="3">
    <source>
        <dbReference type="Proteomes" id="UP000252085"/>
    </source>
</evidence>
<evidence type="ECO:0008006" key="4">
    <source>
        <dbReference type="Google" id="ProtNLM"/>
    </source>
</evidence>
<dbReference type="Proteomes" id="UP000252085">
    <property type="component" value="Unassembled WGS sequence"/>
</dbReference>
<reference evidence="2 3" key="1">
    <citation type="submission" date="2016-04" db="EMBL/GenBank/DDBJ databases">
        <authorList>
            <person name="Evans L.H."/>
            <person name="Alamgir A."/>
            <person name="Owens N."/>
            <person name="Weber N.D."/>
            <person name="Virtaneva K."/>
            <person name="Barbian K."/>
            <person name="Babar A."/>
            <person name="Rosenke K."/>
        </authorList>
    </citation>
    <scope>NUCLEOTIDE SEQUENCE [LARGE SCALE GENOMIC DNA]</scope>
    <source>
        <strain evidence="2">NIES-2108</strain>
    </source>
</reference>
<dbReference type="AlphaFoldDB" id="A0A367RY96"/>
<dbReference type="PROSITE" id="PS51257">
    <property type="entry name" value="PROKAR_LIPOPROTEIN"/>
    <property type="match status" value="1"/>
</dbReference>
<evidence type="ECO:0000313" key="2">
    <source>
        <dbReference type="EMBL" id="RCJ40939.1"/>
    </source>
</evidence>
<accession>A0A367RY96</accession>
<proteinExistence type="predicted"/>
<evidence type="ECO:0000256" key="1">
    <source>
        <dbReference type="SAM" id="MobiDB-lite"/>
    </source>
</evidence>